<accession>A0ABP5QU36</accession>
<dbReference type="PANTHER" id="PTHR34724:SF2">
    <property type="entry name" value="OS12G0596101 PROTEIN"/>
    <property type="match status" value="1"/>
</dbReference>
<proteinExistence type="predicted"/>
<evidence type="ECO:0000313" key="2">
    <source>
        <dbReference type="Proteomes" id="UP001500305"/>
    </source>
</evidence>
<reference evidence="2" key="1">
    <citation type="journal article" date="2019" name="Int. J. Syst. Evol. Microbiol.">
        <title>The Global Catalogue of Microorganisms (GCM) 10K type strain sequencing project: providing services to taxonomists for standard genome sequencing and annotation.</title>
        <authorList>
            <consortium name="The Broad Institute Genomics Platform"/>
            <consortium name="The Broad Institute Genome Sequencing Center for Infectious Disease"/>
            <person name="Wu L."/>
            <person name="Ma J."/>
        </authorList>
    </citation>
    <scope>NUCLEOTIDE SEQUENCE [LARGE SCALE GENOMIC DNA]</scope>
    <source>
        <strain evidence="2">JCM 7356</strain>
    </source>
</reference>
<sequence>MSRPRPVTSAAPLASANKLTSAQRLPSFRRWLGRRPPLCFPGDPGRTDTARPGSRLLTYASRLQDMHSRQSRPAKIPRRVYLKKRLPIKGHDARSHVMCRRTVCRTCGKATYAGCGMHVDQVLAGVGKADRCTCDKSTGKEGGFLARILGRR</sequence>
<comment type="caution">
    <text evidence="1">The sequence shown here is derived from an EMBL/GenBank/DDBJ whole genome shotgun (WGS) entry which is preliminary data.</text>
</comment>
<organism evidence="1 2">
    <name type="scientific">Kitasatospora cystarginea</name>
    <dbReference type="NCBI Taxonomy" id="58350"/>
    <lineage>
        <taxon>Bacteria</taxon>
        <taxon>Bacillati</taxon>
        <taxon>Actinomycetota</taxon>
        <taxon>Actinomycetes</taxon>
        <taxon>Kitasatosporales</taxon>
        <taxon>Streptomycetaceae</taxon>
        <taxon>Kitasatospora</taxon>
    </lineage>
</organism>
<name>A0ABP5QU36_9ACTN</name>
<gene>
    <name evidence="1" type="ORF">GCM10010430_27920</name>
</gene>
<evidence type="ECO:0000313" key="1">
    <source>
        <dbReference type="EMBL" id="GAA2244526.1"/>
    </source>
</evidence>
<dbReference type="EMBL" id="BAAATR010000010">
    <property type="protein sequence ID" value="GAA2244526.1"/>
    <property type="molecule type" value="Genomic_DNA"/>
</dbReference>
<protein>
    <submittedName>
        <fullName evidence="1">Uncharacterized protein</fullName>
    </submittedName>
</protein>
<dbReference type="Proteomes" id="UP001500305">
    <property type="component" value="Unassembled WGS sequence"/>
</dbReference>
<dbReference type="PANTHER" id="PTHR34724">
    <property type="entry name" value="OS12G0596101 PROTEIN"/>
    <property type="match status" value="1"/>
</dbReference>
<keyword evidence="2" id="KW-1185">Reference proteome</keyword>